<dbReference type="OrthoDB" id="9795002at2"/>
<evidence type="ECO:0000259" key="2">
    <source>
        <dbReference type="PROSITE" id="PS50110"/>
    </source>
</evidence>
<evidence type="ECO:0000259" key="3">
    <source>
        <dbReference type="PROSITE" id="PS50921"/>
    </source>
</evidence>
<dbReference type="Pfam" id="PF03861">
    <property type="entry name" value="ANTAR"/>
    <property type="match status" value="1"/>
</dbReference>
<dbReference type="EMBL" id="NSJZ01000002">
    <property type="protein sequence ID" value="PAU98301.1"/>
    <property type="molecule type" value="Genomic_DNA"/>
</dbReference>
<name>A0A2A2GLC1_9RHOB</name>
<dbReference type="InterPro" id="IPR036388">
    <property type="entry name" value="WH-like_DNA-bd_sf"/>
</dbReference>
<proteinExistence type="predicted"/>
<feature type="modified residue" description="4-aspartylphosphate" evidence="1">
    <location>
        <position position="56"/>
    </location>
</feature>
<dbReference type="InterPro" id="IPR011006">
    <property type="entry name" value="CheY-like_superfamily"/>
</dbReference>
<feature type="domain" description="ANTAR" evidence="3">
    <location>
        <begin position="126"/>
        <end position="187"/>
    </location>
</feature>
<organism evidence="4 5">
    <name type="scientific">Paracoccus salipaludis</name>
    <dbReference type="NCBI Taxonomy" id="2032623"/>
    <lineage>
        <taxon>Bacteria</taxon>
        <taxon>Pseudomonadati</taxon>
        <taxon>Pseudomonadota</taxon>
        <taxon>Alphaproteobacteria</taxon>
        <taxon>Rhodobacterales</taxon>
        <taxon>Paracoccaceae</taxon>
        <taxon>Paracoccus</taxon>
    </lineage>
</organism>
<dbReference type="SMART" id="SM01012">
    <property type="entry name" value="ANTAR"/>
    <property type="match status" value="1"/>
</dbReference>
<dbReference type="InterPro" id="IPR005561">
    <property type="entry name" value="ANTAR"/>
</dbReference>
<keyword evidence="1" id="KW-0597">Phosphoprotein</keyword>
<accession>A0A2A2GLC1</accession>
<evidence type="ECO:0000313" key="4">
    <source>
        <dbReference type="EMBL" id="PAU98301.1"/>
    </source>
</evidence>
<dbReference type="AlphaFoldDB" id="A0A2A2GLC1"/>
<dbReference type="SUPFAM" id="SSF52172">
    <property type="entry name" value="CheY-like"/>
    <property type="match status" value="1"/>
</dbReference>
<dbReference type="PIRSF" id="PIRSF036382">
    <property type="entry name" value="RR_antiterm"/>
    <property type="match status" value="1"/>
</dbReference>
<dbReference type="GO" id="GO:0003723">
    <property type="term" value="F:RNA binding"/>
    <property type="evidence" value="ECO:0007669"/>
    <property type="project" value="InterPro"/>
</dbReference>
<dbReference type="RefSeq" id="WP_095638984.1">
    <property type="nucleotide sequence ID" value="NZ_NSJZ01000002.1"/>
</dbReference>
<dbReference type="PROSITE" id="PS50110">
    <property type="entry name" value="RESPONSE_REGULATORY"/>
    <property type="match status" value="1"/>
</dbReference>
<feature type="domain" description="Response regulatory" evidence="2">
    <location>
        <begin position="6"/>
        <end position="120"/>
    </location>
</feature>
<reference evidence="4 5" key="1">
    <citation type="submission" date="2017-09" db="EMBL/GenBank/DDBJ databases">
        <title>Paracoccus alkalisoli sp. nov., isolated from saline alkaline soil.</title>
        <authorList>
            <person name="Dong X."/>
            <person name="Zhang G."/>
        </authorList>
    </citation>
    <scope>NUCLEOTIDE SEQUENCE [LARGE SCALE GENOMIC DNA]</scope>
    <source>
        <strain evidence="4 5">WN007</strain>
    </source>
</reference>
<dbReference type="InterPro" id="IPR008327">
    <property type="entry name" value="Sig_transdc_resp-reg_antiterm"/>
</dbReference>
<dbReference type="Gene3D" id="1.10.10.10">
    <property type="entry name" value="Winged helix-like DNA-binding domain superfamily/Winged helix DNA-binding domain"/>
    <property type="match status" value="1"/>
</dbReference>
<gene>
    <name evidence="4" type="ORF">CK240_03720</name>
</gene>
<sequence>MNRHLNILVIESDETRARTVADALAQDGTCRVVILADTSSLSRRIAEMDPDVVLIDVADPSRDVIEDMAVATSPKERAVALFAPGGDTEFMRAAIEAGVSAYVAEDIRPEVLRPVIDLAIAQFGTVRRLRLELETTRRALEERKLIDRAKGILMRARGLSEDEAYALLRKTAMDQKKKMAEVAGALVTAAGLLG</sequence>
<evidence type="ECO:0000313" key="5">
    <source>
        <dbReference type="Proteomes" id="UP000218023"/>
    </source>
</evidence>
<dbReference type="Gene3D" id="3.40.50.2300">
    <property type="match status" value="1"/>
</dbReference>
<comment type="caution">
    <text evidence="4">The sequence shown here is derived from an EMBL/GenBank/DDBJ whole genome shotgun (WGS) entry which is preliminary data.</text>
</comment>
<keyword evidence="5" id="KW-1185">Reference proteome</keyword>
<dbReference type="Proteomes" id="UP000218023">
    <property type="component" value="Unassembled WGS sequence"/>
</dbReference>
<dbReference type="GO" id="GO:0000160">
    <property type="term" value="P:phosphorelay signal transduction system"/>
    <property type="evidence" value="ECO:0007669"/>
    <property type="project" value="InterPro"/>
</dbReference>
<evidence type="ECO:0000256" key="1">
    <source>
        <dbReference type="PROSITE-ProRule" id="PRU00169"/>
    </source>
</evidence>
<protein>
    <submittedName>
        <fullName evidence="4">Two-component system response regulator</fullName>
    </submittedName>
</protein>
<dbReference type="InterPro" id="IPR001789">
    <property type="entry name" value="Sig_transdc_resp-reg_receiver"/>
</dbReference>
<dbReference type="PROSITE" id="PS50921">
    <property type="entry name" value="ANTAR"/>
    <property type="match status" value="1"/>
</dbReference>